<evidence type="ECO:0008006" key="4">
    <source>
        <dbReference type="Google" id="ProtNLM"/>
    </source>
</evidence>
<feature type="region of interest" description="Disordered" evidence="1">
    <location>
        <begin position="48"/>
        <end position="87"/>
    </location>
</feature>
<proteinExistence type="predicted"/>
<gene>
    <name evidence="2" type="ORF">PG991_009121</name>
</gene>
<protein>
    <recommendedName>
        <fullName evidence="4">C2H2-type domain-containing protein</fullName>
    </recommendedName>
</protein>
<reference evidence="2 3" key="1">
    <citation type="submission" date="2023-01" db="EMBL/GenBank/DDBJ databases">
        <title>Analysis of 21 Apiospora genomes using comparative genomics revels a genus with tremendous synthesis potential of carbohydrate active enzymes and secondary metabolites.</title>
        <authorList>
            <person name="Sorensen T."/>
        </authorList>
    </citation>
    <scope>NUCLEOTIDE SEQUENCE [LARGE SCALE GENOMIC DNA]</scope>
    <source>
        <strain evidence="2 3">CBS 20057</strain>
    </source>
</reference>
<evidence type="ECO:0000313" key="3">
    <source>
        <dbReference type="Proteomes" id="UP001396898"/>
    </source>
</evidence>
<accession>A0ABR1RK36</accession>
<evidence type="ECO:0000256" key="1">
    <source>
        <dbReference type="SAM" id="MobiDB-lite"/>
    </source>
</evidence>
<comment type="caution">
    <text evidence="2">The sequence shown here is derived from an EMBL/GenBank/DDBJ whole genome shotgun (WGS) entry which is preliminary data.</text>
</comment>
<keyword evidence="3" id="KW-1185">Reference proteome</keyword>
<sequence length="199" mass="21780">MKLYKVNHLGTHKTRLFCHHGNCIRSKGMPFGRPGDLKKHLRAHEKPATEIASPWSGKHGLAGDSTDASASPRKRSRVRTSTTTYGTTQVPLDMVPVLPERIQDEEGTLGGWTSEPDEHRQSPEGEVVEEQQYVPTDPCLMEPTGGADLGDIARSPTDDPADANGGYHGVEGDADEVVMVDECPDLNKALEEYFRCSIT</sequence>
<dbReference type="EMBL" id="JAQQWI010000013">
    <property type="protein sequence ID" value="KAK8013528.1"/>
    <property type="molecule type" value="Genomic_DNA"/>
</dbReference>
<evidence type="ECO:0000313" key="2">
    <source>
        <dbReference type="EMBL" id="KAK8013528.1"/>
    </source>
</evidence>
<name>A0ABR1RK36_9PEZI</name>
<organism evidence="2 3">
    <name type="scientific">Apiospora marii</name>
    <dbReference type="NCBI Taxonomy" id="335849"/>
    <lineage>
        <taxon>Eukaryota</taxon>
        <taxon>Fungi</taxon>
        <taxon>Dikarya</taxon>
        <taxon>Ascomycota</taxon>
        <taxon>Pezizomycotina</taxon>
        <taxon>Sordariomycetes</taxon>
        <taxon>Xylariomycetidae</taxon>
        <taxon>Amphisphaeriales</taxon>
        <taxon>Apiosporaceae</taxon>
        <taxon>Apiospora</taxon>
    </lineage>
</organism>
<dbReference type="Proteomes" id="UP001396898">
    <property type="component" value="Unassembled WGS sequence"/>
</dbReference>
<feature type="region of interest" description="Disordered" evidence="1">
    <location>
        <begin position="107"/>
        <end position="169"/>
    </location>
</feature>